<name>A0ABU5QR44_9BACT</name>
<dbReference type="Proteomes" id="UP001304671">
    <property type="component" value="Unassembled WGS sequence"/>
</dbReference>
<gene>
    <name evidence="1" type="ORF">VB264_15540</name>
</gene>
<evidence type="ECO:0000313" key="2">
    <source>
        <dbReference type="Proteomes" id="UP001304671"/>
    </source>
</evidence>
<keyword evidence="2" id="KW-1185">Reference proteome</keyword>
<dbReference type="RefSeq" id="WP_323250719.1">
    <property type="nucleotide sequence ID" value="NZ_JAYFUL010000027.1"/>
</dbReference>
<proteinExistence type="predicted"/>
<evidence type="ECO:0000313" key="1">
    <source>
        <dbReference type="EMBL" id="MEA5259209.1"/>
    </source>
</evidence>
<comment type="caution">
    <text evidence="1">The sequence shown here is derived from an EMBL/GenBank/DDBJ whole genome shotgun (WGS) entry which is preliminary data.</text>
</comment>
<dbReference type="SUPFAM" id="SSF49464">
    <property type="entry name" value="Carboxypeptidase regulatory domain-like"/>
    <property type="match status" value="1"/>
</dbReference>
<sequence length="872" mass="100541">MKKYLFNIIANHFNSNITLRTVCYLFLSIASISSVFGQQQTKVKGKIIDSKTNEAIPFVNIIVQGTKQGIQTDINGNYTMDIQDGQATKIQFSSIGYKTEVKTFKRDISQTISIKLIPQSQNLTEVTVKAKKEKYRNKDNPAVILIRKVIAHRDENRKEGLDYYQYEKYEKVQLNLNNIDEDYKKKKMFKNFQFIFDNLDTSKTTGNVSLPLYLKETVADVYFRKNPKDEKVYIKGEKKIGLDQYIDNNGIASYINRLYEDINIYDSNISLLTNQFISPISNLSPTFYRFVILDTLQFQNMKCVNLGFSPRNPSDFAFVGNMYISLDSNFSVRKVKLGVPRSINLNFVNELLVEQEFVPVEDNKLMLAKDEISIDFGFSKKENKRGILGKRSVSYQNYVLNKPIENSIFKPIQKNVLMDMALDKSDDFWASARHQGLSSVEKGIYQMADSIQQVPAFKRLMTVAGLLLFGYKDFGDFEIGPANAFYSFNPVEGFRLRFGGRTMAKLNPKLYLETYAAYGFKDERWKGYLGVTYNLGNNSIYEFPNNYLRVSYQDEVRIPGQELQFIQEDNVLLSFKRGINDKMTYNKIFRLDYRHESRSGISYELGYKNLTQEAAGSLTFERYASANPSPDVKPYNEKDLTSSEVSVNLKFAPNEQFYQGKNYRIPIINKYPIFQLRYSLGIANFLKGDYNYHNLTFRANKRFFISPIGYTDITAEGGKIFGTVPYPLLIIHRANQSYSYQLESYNLMNFLEFASDKYAALFVDHYFNGFIFNKLPLIKKLKLREVITFKGLWGGISAKNLPENNLSLYRFPEAADGTVLTNSLANGPYMEASVGVSNIFKVFRIDLVKRLSYLDNPNVSEYGIRGRFKFDF</sequence>
<reference evidence="1 2" key="1">
    <citation type="submission" date="2023-12" db="EMBL/GenBank/DDBJ databases">
        <title>Novel species of the genus Arcicella isolated from rivers.</title>
        <authorList>
            <person name="Lu H."/>
        </authorList>
    </citation>
    <scope>NUCLEOTIDE SEQUENCE [LARGE SCALE GENOMIC DNA]</scope>
    <source>
        <strain evidence="1 2">LMG 21963</strain>
    </source>
</reference>
<dbReference type="Pfam" id="PF13715">
    <property type="entry name" value="CarbopepD_reg_2"/>
    <property type="match status" value="1"/>
</dbReference>
<accession>A0ABU5QR44</accession>
<organism evidence="1 2">
    <name type="scientific">Arcicella aquatica</name>
    <dbReference type="NCBI Taxonomy" id="217141"/>
    <lineage>
        <taxon>Bacteria</taxon>
        <taxon>Pseudomonadati</taxon>
        <taxon>Bacteroidota</taxon>
        <taxon>Cytophagia</taxon>
        <taxon>Cytophagales</taxon>
        <taxon>Flectobacillaceae</taxon>
        <taxon>Arcicella</taxon>
    </lineage>
</organism>
<dbReference type="EMBL" id="JAYFUL010000027">
    <property type="protein sequence ID" value="MEA5259209.1"/>
    <property type="molecule type" value="Genomic_DNA"/>
</dbReference>
<dbReference type="InterPro" id="IPR043741">
    <property type="entry name" value="DUF5686"/>
</dbReference>
<dbReference type="Pfam" id="PF18939">
    <property type="entry name" value="DUF5686"/>
    <property type="match status" value="1"/>
</dbReference>
<dbReference type="Gene3D" id="2.60.40.1120">
    <property type="entry name" value="Carboxypeptidase-like, regulatory domain"/>
    <property type="match status" value="1"/>
</dbReference>
<dbReference type="InterPro" id="IPR008969">
    <property type="entry name" value="CarboxyPept-like_regulatory"/>
</dbReference>
<protein>
    <submittedName>
        <fullName evidence="1">DUF5686 family protein</fullName>
    </submittedName>
</protein>